<keyword evidence="1" id="KW-1133">Transmembrane helix</keyword>
<evidence type="ECO:0000313" key="2">
    <source>
        <dbReference type="EMBL" id="KAK8946333.1"/>
    </source>
</evidence>
<evidence type="ECO:0000256" key="1">
    <source>
        <dbReference type="SAM" id="Phobius"/>
    </source>
</evidence>
<dbReference type="AlphaFoldDB" id="A0AAP0BNU4"/>
<keyword evidence="1" id="KW-0812">Transmembrane</keyword>
<evidence type="ECO:0000313" key="3">
    <source>
        <dbReference type="Proteomes" id="UP001418222"/>
    </source>
</evidence>
<name>A0AAP0BNU4_9ASPA</name>
<feature type="transmembrane region" description="Helical" evidence="1">
    <location>
        <begin position="14"/>
        <end position="31"/>
    </location>
</feature>
<comment type="caution">
    <text evidence="2">The sequence shown here is derived from an EMBL/GenBank/DDBJ whole genome shotgun (WGS) entry which is preliminary data.</text>
</comment>
<accession>A0AAP0BNU4</accession>
<proteinExistence type="predicted"/>
<keyword evidence="3" id="KW-1185">Reference proteome</keyword>
<dbReference type="Proteomes" id="UP001418222">
    <property type="component" value="Unassembled WGS sequence"/>
</dbReference>
<keyword evidence="1" id="KW-0472">Membrane</keyword>
<dbReference type="EMBL" id="JBBWWQ010000005">
    <property type="protein sequence ID" value="KAK8946333.1"/>
    <property type="molecule type" value="Genomic_DNA"/>
</dbReference>
<reference evidence="2 3" key="1">
    <citation type="journal article" date="2022" name="Nat. Plants">
        <title>Genomes of leafy and leafless Platanthera orchids illuminate the evolution of mycoheterotrophy.</title>
        <authorList>
            <person name="Li M.H."/>
            <person name="Liu K.W."/>
            <person name="Li Z."/>
            <person name="Lu H.C."/>
            <person name="Ye Q.L."/>
            <person name="Zhang D."/>
            <person name="Wang J.Y."/>
            <person name="Li Y.F."/>
            <person name="Zhong Z.M."/>
            <person name="Liu X."/>
            <person name="Yu X."/>
            <person name="Liu D.K."/>
            <person name="Tu X.D."/>
            <person name="Liu B."/>
            <person name="Hao Y."/>
            <person name="Liao X.Y."/>
            <person name="Jiang Y.T."/>
            <person name="Sun W.H."/>
            <person name="Chen J."/>
            <person name="Chen Y.Q."/>
            <person name="Ai Y."/>
            <person name="Zhai J.W."/>
            <person name="Wu S.S."/>
            <person name="Zhou Z."/>
            <person name="Hsiao Y.Y."/>
            <person name="Wu W.L."/>
            <person name="Chen Y.Y."/>
            <person name="Lin Y.F."/>
            <person name="Hsu J.L."/>
            <person name="Li C.Y."/>
            <person name="Wang Z.W."/>
            <person name="Zhao X."/>
            <person name="Zhong W.Y."/>
            <person name="Ma X.K."/>
            <person name="Ma L."/>
            <person name="Huang J."/>
            <person name="Chen G.Z."/>
            <person name="Huang M.Z."/>
            <person name="Huang L."/>
            <person name="Peng D.H."/>
            <person name="Luo Y.B."/>
            <person name="Zou S.Q."/>
            <person name="Chen S.P."/>
            <person name="Lan S."/>
            <person name="Tsai W.C."/>
            <person name="Van de Peer Y."/>
            <person name="Liu Z.J."/>
        </authorList>
    </citation>
    <scope>NUCLEOTIDE SEQUENCE [LARGE SCALE GENOMIC DNA]</scope>
    <source>
        <strain evidence="2">Lor287</strain>
    </source>
</reference>
<protein>
    <submittedName>
        <fullName evidence="2">Uncharacterized protein</fullName>
    </submittedName>
</protein>
<sequence length="66" mass="7413">MATKWSEKGPGLKVLWLCTFGTAAVLITTVVRTRMQDLEKLLNEQVAIRSEAADHPAPDEKFLKEE</sequence>
<gene>
    <name evidence="2" type="ORF">KSP39_PZI007213</name>
</gene>
<organism evidence="2 3">
    <name type="scientific">Platanthera zijinensis</name>
    <dbReference type="NCBI Taxonomy" id="2320716"/>
    <lineage>
        <taxon>Eukaryota</taxon>
        <taxon>Viridiplantae</taxon>
        <taxon>Streptophyta</taxon>
        <taxon>Embryophyta</taxon>
        <taxon>Tracheophyta</taxon>
        <taxon>Spermatophyta</taxon>
        <taxon>Magnoliopsida</taxon>
        <taxon>Liliopsida</taxon>
        <taxon>Asparagales</taxon>
        <taxon>Orchidaceae</taxon>
        <taxon>Orchidoideae</taxon>
        <taxon>Orchideae</taxon>
        <taxon>Orchidinae</taxon>
        <taxon>Platanthera</taxon>
    </lineage>
</organism>